<feature type="compositionally biased region" description="Basic and acidic residues" evidence="17">
    <location>
        <begin position="258"/>
        <end position="271"/>
    </location>
</feature>
<dbReference type="InterPro" id="IPR003959">
    <property type="entry name" value="ATPase_AAA_core"/>
</dbReference>
<dbReference type="InterPro" id="IPR004815">
    <property type="entry name" value="Lon_bac/euk-typ"/>
</dbReference>
<dbReference type="CDD" id="cd19500">
    <property type="entry name" value="RecA-like_Lon"/>
    <property type="match status" value="1"/>
</dbReference>
<dbReference type="SUPFAM" id="SSF54211">
    <property type="entry name" value="Ribosomal protein S5 domain 2-like"/>
    <property type="match status" value="1"/>
</dbReference>
<dbReference type="GO" id="GO:0034605">
    <property type="term" value="P:cellular response to heat"/>
    <property type="evidence" value="ECO:0007669"/>
    <property type="project" value="UniProtKB-UniRule"/>
</dbReference>
<dbReference type="NCBIfam" id="TIGR00763">
    <property type="entry name" value="lon"/>
    <property type="match status" value="1"/>
</dbReference>
<evidence type="ECO:0000256" key="4">
    <source>
        <dbReference type="ARBA" id="ARBA00022670"/>
    </source>
</evidence>
<dbReference type="GO" id="GO:0004176">
    <property type="term" value="F:ATP-dependent peptidase activity"/>
    <property type="evidence" value="ECO:0007669"/>
    <property type="project" value="UniProtKB-UniRule"/>
</dbReference>
<proteinExistence type="evidence at transcript level"/>
<dbReference type="InterPro" id="IPR008268">
    <property type="entry name" value="Peptidase_S16_AS"/>
</dbReference>
<dbReference type="EMBL" id="PGGK01000006">
    <property type="protein sequence ID" value="TGC09110.1"/>
    <property type="molecule type" value="Genomic_DNA"/>
</dbReference>
<evidence type="ECO:0000256" key="11">
    <source>
        <dbReference type="HAMAP-Rule" id="MF_01973"/>
    </source>
</evidence>
<evidence type="ECO:0000256" key="17">
    <source>
        <dbReference type="SAM" id="MobiDB-lite"/>
    </source>
</evidence>
<keyword evidence="5 11" id="KW-0547">Nucleotide-binding</keyword>
<evidence type="ECO:0000259" key="19">
    <source>
        <dbReference type="PROSITE" id="PS51787"/>
    </source>
</evidence>
<feature type="active site" evidence="11 13">
    <location>
        <position position="727"/>
    </location>
</feature>
<dbReference type="Proteomes" id="UP000297295">
    <property type="component" value="Unassembled WGS sequence"/>
</dbReference>
<comment type="catalytic activity">
    <reaction evidence="10 11 12">
        <text>Hydrolysis of proteins in presence of ATP.</text>
        <dbReference type="EC" id="3.4.21.53"/>
    </reaction>
</comment>
<comment type="caution">
    <text evidence="20">The sequence shown here is derived from an EMBL/GenBank/DDBJ whole genome shotgun (WGS) entry which is preliminary data.</text>
</comment>
<dbReference type="GO" id="GO:0005524">
    <property type="term" value="F:ATP binding"/>
    <property type="evidence" value="ECO:0007669"/>
    <property type="project" value="UniProtKB-UniRule"/>
</dbReference>
<dbReference type="EC" id="3.4.21.53" evidence="11 12"/>
<evidence type="ECO:0000256" key="1">
    <source>
        <dbReference type="ARBA" id="ARBA00004127"/>
    </source>
</evidence>
<dbReference type="Gene3D" id="1.20.5.5270">
    <property type="match status" value="1"/>
</dbReference>
<dbReference type="Pfam" id="PF00004">
    <property type="entry name" value="AAA"/>
    <property type="match status" value="1"/>
</dbReference>
<feature type="domain" description="Lon proteolytic" evidence="18">
    <location>
        <begin position="598"/>
        <end position="778"/>
    </location>
</feature>
<comment type="subunit">
    <text evidence="11 12">Homohexamer. Organized in a ring with a central cavity.</text>
</comment>
<comment type="similarity">
    <text evidence="11 12 15 16">Belongs to the peptidase S16 family.</text>
</comment>
<accession>A0A4E0PZ32</accession>
<dbReference type="Gene3D" id="3.40.50.300">
    <property type="entry name" value="P-loop containing nucleotide triphosphate hydrolases"/>
    <property type="match status" value="1"/>
</dbReference>
<protein>
    <recommendedName>
        <fullName evidence="11 12">Lon protease</fullName>
        <ecNumber evidence="11 12">3.4.21.53</ecNumber>
    </recommendedName>
    <alternativeName>
        <fullName evidence="11">ATP-dependent protease La</fullName>
    </alternativeName>
</protein>
<keyword evidence="8 11" id="KW-0067">ATP-binding</keyword>
<dbReference type="Gene3D" id="1.10.8.60">
    <property type="match status" value="1"/>
</dbReference>
<evidence type="ECO:0000256" key="2">
    <source>
        <dbReference type="ARBA" id="ARBA00004496"/>
    </source>
</evidence>
<dbReference type="SMART" id="SM00382">
    <property type="entry name" value="AAA"/>
    <property type="match status" value="1"/>
</dbReference>
<dbReference type="PIRSF" id="PIRSF001174">
    <property type="entry name" value="Lon_proteas"/>
    <property type="match status" value="1"/>
</dbReference>
<evidence type="ECO:0000256" key="3">
    <source>
        <dbReference type="ARBA" id="ARBA00022490"/>
    </source>
</evidence>
<evidence type="ECO:0000256" key="10">
    <source>
        <dbReference type="ARBA" id="ARBA00050665"/>
    </source>
</evidence>
<dbReference type="InterPro" id="IPR008269">
    <property type="entry name" value="Lon_proteolytic"/>
</dbReference>
<dbReference type="GO" id="GO:0004252">
    <property type="term" value="F:serine-type endopeptidase activity"/>
    <property type="evidence" value="ECO:0007669"/>
    <property type="project" value="UniProtKB-UniRule"/>
</dbReference>
<dbReference type="PRINTS" id="PR00830">
    <property type="entry name" value="ENDOLAPTASE"/>
</dbReference>
<evidence type="ECO:0000256" key="12">
    <source>
        <dbReference type="PIRNR" id="PIRNR001174"/>
    </source>
</evidence>
<comment type="induction">
    <text evidence="11">By heat shock.</text>
</comment>
<dbReference type="SUPFAM" id="SSF52540">
    <property type="entry name" value="P-loop containing nucleoside triphosphate hydrolases"/>
    <property type="match status" value="1"/>
</dbReference>
<dbReference type="OrthoDB" id="45425at2157"/>
<dbReference type="GO" id="GO:0005737">
    <property type="term" value="C:cytoplasm"/>
    <property type="evidence" value="ECO:0007669"/>
    <property type="project" value="UniProtKB-SubCell"/>
</dbReference>
<gene>
    <name evidence="11 20" type="primary">lon</name>
    <name evidence="20" type="ORF">CUN85_06985</name>
</gene>
<dbReference type="RefSeq" id="WP_135389606.1">
    <property type="nucleotide sequence ID" value="NZ_PGGK01000006.1"/>
</dbReference>
<evidence type="ECO:0000256" key="8">
    <source>
        <dbReference type="ARBA" id="ARBA00022840"/>
    </source>
</evidence>
<dbReference type="InterPro" id="IPR003111">
    <property type="entry name" value="Lon_prtase_N"/>
</dbReference>
<dbReference type="SMART" id="SM00464">
    <property type="entry name" value="LON"/>
    <property type="match status" value="1"/>
</dbReference>
<dbReference type="GO" id="GO:0006515">
    <property type="term" value="P:protein quality control for misfolded or incompletely synthesized proteins"/>
    <property type="evidence" value="ECO:0007669"/>
    <property type="project" value="UniProtKB-UniRule"/>
</dbReference>
<dbReference type="PANTHER" id="PTHR10046">
    <property type="entry name" value="ATP DEPENDENT LON PROTEASE FAMILY MEMBER"/>
    <property type="match status" value="1"/>
</dbReference>
<evidence type="ECO:0000256" key="6">
    <source>
        <dbReference type="ARBA" id="ARBA00022801"/>
    </source>
</evidence>
<dbReference type="GO" id="GO:0012505">
    <property type="term" value="C:endomembrane system"/>
    <property type="evidence" value="ECO:0007669"/>
    <property type="project" value="UniProtKB-SubCell"/>
</dbReference>
<sequence length="798" mass="88430">MYSQQTTNNRESKESIAIPLFETVIYPKSQTKFLVDRTTGETLLNKVKNDGSAYVIGLTVKSGTEPSDLSEDAFYRTGNLLRVMFVQPADKGYMVSARSIQRVGSVSLYKKEGVFYTAYEPVPDIDDLDDELQEELIADVKKTIHDISDRFQSSEQFVKPIDKMDSIDKIMGYVMPFMPIELKDKQDLMETVSVRERYLTFLFVLTNQKENINVQLDVAKKVAEKVNKSHREAMLREQLRVIQEELNENDDPVSGEGGYRDRVENSEMPDEVKKKALSELKKLETGGNHNPENHVIRNYLDILVDLPWVIEEKKSIDITEARHVLESNHNGLEKVKERIIQHLAVMKLKSEKQGSIILFTGPPGTGKTSLGKSIADALGREYVRVSLGGVRDEAEIRGHRRTYVGAMPGRIVQGIKKAGTKNPVFILDEIDKLSASYSGDPASALLEVLDPEQNSTFSDHYLEVQYDLSEVLFIATANSLATIPGPLLDRMEIIEISGYTMNEKLAIARDHILPVIREEHGLDADDLRIEDDALKTIIDKYTREAGVRGLKKQLAKTARFVSEKIVSGKAELSYVVKADMLKEILGKELIRQDEARKDNVPGVVTGLAWTPVGGDILFIEGTFMPGKGNLTLTGQLGDVMKESAHISLSLVRSRLATTTSSFDFTASDIHIHVPSGATPKDGPSAGVTLFTALTSLITGKAVDPKLAMTGEVTLSGAVLPVGGIKEKVLAAHRAGIKKVLLPKENERDLEDVPEDVRNELRFVPVETIEDVLKEALNINLQKPIAPYIGNTCASVPPI</sequence>
<name>A0A4E0PZ32_9EURY</name>
<keyword evidence="9 11" id="KW-0346">Stress response</keyword>
<comment type="function">
    <text evidence="11">ATP-dependent serine protease that mediates the selective degradation of mutant and abnormal proteins as well as certain short-lived regulatory proteins. Required for cellular homeostasis and for survival from DNA damage and developmental changes induced by stress. Degrades polypeptides processively to yield small peptide fragments that are 5 to 10 amino acids long. Binds to DNA in a double-stranded, site-specific manner.</text>
</comment>
<evidence type="ECO:0000313" key="21">
    <source>
        <dbReference type="Proteomes" id="UP000297295"/>
    </source>
</evidence>
<dbReference type="SUPFAM" id="SSF88697">
    <property type="entry name" value="PUA domain-like"/>
    <property type="match status" value="1"/>
</dbReference>
<evidence type="ECO:0000256" key="9">
    <source>
        <dbReference type="ARBA" id="ARBA00023016"/>
    </source>
</evidence>
<dbReference type="InterPro" id="IPR027543">
    <property type="entry name" value="Lon_bac"/>
</dbReference>
<dbReference type="Gene3D" id="3.30.230.10">
    <property type="match status" value="1"/>
</dbReference>
<dbReference type="Gene3D" id="1.20.58.1480">
    <property type="match status" value="1"/>
</dbReference>
<dbReference type="PROSITE" id="PS01046">
    <property type="entry name" value="LON_SER"/>
    <property type="match status" value="1"/>
</dbReference>
<dbReference type="PROSITE" id="PS51787">
    <property type="entry name" value="LON_N"/>
    <property type="match status" value="1"/>
</dbReference>
<keyword evidence="6 11" id="KW-0378">Hydrolase</keyword>
<comment type="subcellular location">
    <subcellularLocation>
        <location evidence="2 11 12">Cytoplasm</location>
    </subcellularLocation>
    <subcellularLocation>
        <location evidence="1">Endomembrane system</location>
        <topology evidence="1">Multi-pass membrane protein</topology>
    </subcellularLocation>
</comment>
<keyword evidence="21" id="KW-1185">Reference proteome</keyword>
<evidence type="ECO:0000259" key="18">
    <source>
        <dbReference type="PROSITE" id="PS51786"/>
    </source>
</evidence>
<evidence type="ECO:0000256" key="16">
    <source>
        <dbReference type="RuleBase" id="RU000591"/>
    </source>
</evidence>
<dbReference type="InterPro" id="IPR014721">
    <property type="entry name" value="Ribsml_uS5_D2-typ_fold_subgr"/>
</dbReference>
<reference evidence="20 21" key="1">
    <citation type="submission" date="2017-11" db="EMBL/GenBank/DDBJ databases">
        <title>Isolation and Characterization of Methanogenic Archaea from Saline Meromictic Lake at Siberia.</title>
        <authorList>
            <person name="Shen Y."/>
            <person name="Huang H.-H."/>
            <person name="Lai M.-C."/>
            <person name="Chen S.-C."/>
        </authorList>
    </citation>
    <scope>NUCLEOTIDE SEQUENCE [LARGE SCALE GENOMIC DNA]</scope>
    <source>
        <strain evidence="20 21">SY-01</strain>
    </source>
</reference>
<dbReference type="Pfam" id="PF05362">
    <property type="entry name" value="Lon_C"/>
    <property type="match status" value="1"/>
</dbReference>
<feature type="active site" evidence="11 13">
    <location>
        <position position="684"/>
    </location>
</feature>
<evidence type="ECO:0000256" key="5">
    <source>
        <dbReference type="ARBA" id="ARBA00022741"/>
    </source>
</evidence>
<dbReference type="Pfam" id="PF22667">
    <property type="entry name" value="Lon_lid"/>
    <property type="match status" value="1"/>
</dbReference>
<dbReference type="PROSITE" id="PS51786">
    <property type="entry name" value="LON_PROTEOLYTIC"/>
    <property type="match status" value="1"/>
</dbReference>
<dbReference type="GO" id="GO:0016887">
    <property type="term" value="F:ATP hydrolysis activity"/>
    <property type="evidence" value="ECO:0007669"/>
    <property type="project" value="UniProtKB-UniRule"/>
</dbReference>
<dbReference type="InterPro" id="IPR054594">
    <property type="entry name" value="Lon_lid"/>
</dbReference>
<keyword evidence="7 11" id="KW-0720">Serine protease</keyword>
<dbReference type="InterPro" id="IPR015947">
    <property type="entry name" value="PUA-like_sf"/>
</dbReference>
<dbReference type="FunFam" id="3.40.50.300:FF:000021">
    <property type="entry name" value="Lon protease homolog"/>
    <property type="match status" value="1"/>
</dbReference>
<dbReference type="AlphaFoldDB" id="A0A4E0PZ32"/>
<feature type="region of interest" description="Disordered" evidence="17">
    <location>
        <begin position="250"/>
        <end position="271"/>
    </location>
</feature>
<organism evidence="20 21">
    <name type="scientific">Methanolobus halotolerans</name>
    <dbReference type="NCBI Taxonomy" id="2052935"/>
    <lineage>
        <taxon>Archaea</taxon>
        <taxon>Methanobacteriati</taxon>
        <taxon>Methanobacteriota</taxon>
        <taxon>Stenosarchaea group</taxon>
        <taxon>Methanomicrobia</taxon>
        <taxon>Methanosarcinales</taxon>
        <taxon>Methanosarcinaceae</taxon>
        <taxon>Methanolobus</taxon>
    </lineage>
</organism>
<dbReference type="InterPro" id="IPR003593">
    <property type="entry name" value="AAA+_ATPase"/>
</dbReference>
<evidence type="ECO:0000256" key="14">
    <source>
        <dbReference type="PIRSR" id="PIRSR001174-2"/>
    </source>
</evidence>
<dbReference type="Pfam" id="PF02190">
    <property type="entry name" value="LON_substr_bdg"/>
    <property type="match status" value="1"/>
</dbReference>
<evidence type="ECO:0000256" key="15">
    <source>
        <dbReference type="PROSITE-ProRule" id="PRU01122"/>
    </source>
</evidence>
<evidence type="ECO:0000256" key="7">
    <source>
        <dbReference type="ARBA" id="ARBA00022825"/>
    </source>
</evidence>
<feature type="binding site" evidence="11 14">
    <location>
        <begin position="361"/>
        <end position="368"/>
    </location>
    <ligand>
        <name>ATP</name>
        <dbReference type="ChEBI" id="CHEBI:30616"/>
    </ligand>
</feature>
<dbReference type="InterPro" id="IPR027417">
    <property type="entry name" value="P-loop_NTPase"/>
</dbReference>
<dbReference type="InterPro" id="IPR020568">
    <property type="entry name" value="Ribosomal_Su5_D2-typ_SF"/>
</dbReference>
<dbReference type="HAMAP" id="MF_01973">
    <property type="entry name" value="lon_bact"/>
    <property type="match status" value="1"/>
</dbReference>
<keyword evidence="4 11" id="KW-0645">Protease</keyword>
<dbReference type="InterPro" id="IPR027065">
    <property type="entry name" value="Lon_Prtase"/>
</dbReference>
<feature type="domain" description="Lon N-terminal" evidence="19">
    <location>
        <begin position="15"/>
        <end position="209"/>
    </location>
</feature>
<evidence type="ECO:0000313" key="20">
    <source>
        <dbReference type="EMBL" id="TGC09110.1"/>
    </source>
</evidence>
<keyword evidence="3 11" id="KW-0963">Cytoplasm</keyword>
<evidence type="ECO:0000256" key="13">
    <source>
        <dbReference type="PIRSR" id="PIRSR001174-1"/>
    </source>
</evidence>
<dbReference type="GO" id="GO:0043565">
    <property type="term" value="F:sequence-specific DNA binding"/>
    <property type="evidence" value="ECO:0007669"/>
    <property type="project" value="UniProtKB-UniRule"/>
</dbReference>